<evidence type="ECO:0000313" key="6">
    <source>
        <dbReference type="EMBL" id="EFX41633.1"/>
    </source>
</evidence>
<dbReference type="PANTHER" id="PTHR46233:SF3">
    <property type="entry name" value="HYDROXYACYLGLUTATHIONE HYDROLASE GLOC"/>
    <property type="match status" value="1"/>
</dbReference>
<dbReference type="SMART" id="SM00849">
    <property type="entry name" value="Lactamase_B"/>
    <property type="match status" value="1"/>
</dbReference>
<dbReference type="InterPro" id="IPR001279">
    <property type="entry name" value="Metallo-B-lactamas"/>
</dbReference>
<name>E7G4R8_9HELI</name>
<evidence type="ECO:0000259" key="5">
    <source>
        <dbReference type="SMART" id="SM00849"/>
    </source>
</evidence>
<dbReference type="AlphaFoldDB" id="E7G4R8"/>
<dbReference type="InterPro" id="IPR051453">
    <property type="entry name" value="MBL_Glyoxalase_II"/>
</dbReference>
<evidence type="ECO:0000256" key="3">
    <source>
        <dbReference type="ARBA" id="ARBA00022801"/>
    </source>
</evidence>
<proteinExistence type="predicted"/>
<dbReference type="GO" id="GO:0016787">
    <property type="term" value="F:hydrolase activity"/>
    <property type="evidence" value="ECO:0007669"/>
    <property type="project" value="UniProtKB-KW"/>
</dbReference>
<reference evidence="6 7" key="1">
    <citation type="journal article" date="2011" name="Vet. Res.">
        <title>Genome sequence of Helicobacter suis supports its role in gastric pathology.</title>
        <authorList>
            <person name="Vermoote M."/>
            <person name="Vandekerckhove T.T."/>
            <person name="Flahou B."/>
            <person name="Pasmans F."/>
            <person name="Smet A."/>
            <person name="De Groote D."/>
            <person name="Van Criekinge W."/>
            <person name="Ducatelle R."/>
            <person name="Haesebrouck F."/>
        </authorList>
    </citation>
    <scope>NUCLEOTIDE SEQUENCE [LARGE SCALE GENOMIC DNA]</scope>
    <source>
        <strain evidence="6 7">HS5</strain>
    </source>
</reference>
<protein>
    <submittedName>
        <fullName evidence="6">Metallo-beta-lactamase</fullName>
    </submittedName>
</protein>
<evidence type="ECO:0000256" key="1">
    <source>
        <dbReference type="ARBA" id="ARBA00001947"/>
    </source>
</evidence>
<organism evidence="6 7">
    <name type="scientific">Helicobacter suis HS5</name>
    <dbReference type="NCBI Taxonomy" id="710394"/>
    <lineage>
        <taxon>Bacteria</taxon>
        <taxon>Pseudomonadati</taxon>
        <taxon>Campylobacterota</taxon>
        <taxon>Epsilonproteobacteria</taxon>
        <taxon>Campylobacterales</taxon>
        <taxon>Helicobacteraceae</taxon>
        <taxon>Helicobacter</taxon>
    </lineage>
</organism>
<evidence type="ECO:0000256" key="2">
    <source>
        <dbReference type="ARBA" id="ARBA00022723"/>
    </source>
</evidence>
<gene>
    <name evidence="6" type="ORF">HSUHS5_0989</name>
</gene>
<accession>E7G4R8</accession>
<evidence type="ECO:0000313" key="7">
    <source>
        <dbReference type="Proteomes" id="UP000054093"/>
    </source>
</evidence>
<dbReference type="InterPro" id="IPR036866">
    <property type="entry name" value="RibonucZ/Hydroxyglut_hydro"/>
</dbReference>
<evidence type="ECO:0000256" key="4">
    <source>
        <dbReference type="ARBA" id="ARBA00022833"/>
    </source>
</evidence>
<sequence>MAKNLLEWSKGFLMQIQVQAFGDTQTNCYILRLEQGDLIIDPGLGATSWVLEKSKNPLAILITHGHYDHIWDAHALKKAWPSMPLYAPQADIFMLTSDCFNLGLTPCKEEDIIGIECAKSSYSFEIATIPITYWHFPGHTPGCCMIEVGGAFFSGDFIFYRSIGRYDFPFSDPKEMRASLLRFQDLQSEDKPLYPGHGQPTSLKAEQPHMRAWIAHINP</sequence>
<dbReference type="EMBL" id="ADHO01000186">
    <property type="protein sequence ID" value="EFX41633.1"/>
    <property type="molecule type" value="Genomic_DNA"/>
</dbReference>
<dbReference type="CDD" id="cd06262">
    <property type="entry name" value="metallo-hydrolase-like_MBL-fold"/>
    <property type="match status" value="1"/>
</dbReference>
<dbReference type="Proteomes" id="UP000054093">
    <property type="component" value="Unassembled WGS sequence"/>
</dbReference>
<dbReference type="Pfam" id="PF00753">
    <property type="entry name" value="Lactamase_B"/>
    <property type="match status" value="1"/>
</dbReference>
<dbReference type="Gene3D" id="3.60.15.10">
    <property type="entry name" value="Ribonuclease Z/Hydroxyacylglutathione hydrolase-like"/>
    <property type="match status" value="1"/>
</dbReference>
<comment type="caution">
    <text evidence="6">The sequence shown here is derived from an EMBL/GenBank/DDBJ whole genome shotgun (WGS) entry which is preliminary data.</text>
</comment>
<dbReference type="PANTHER" id="PTHR46233">
    <property type="entry name" value="HYDROXYACYLGLUTATHIONE HYDROLASE GLOC"/>
    <property type="match status" value="1"/>
</dbReference>
<feature type="domain" description="Metallo-beta-lactamase" evidence="5">
    <location>
        <begin position="25"/>
        <end position="197"/>
    </location>
</feature>
<keyword evidence="4" id="KW-0862">Zinc</keyword>
<comment type="cofactor">
    <cofactor evidence="1">
        <name>Zn(2+)</name>
        <dbReference type="ChEBI" id="CHEBI:29105"/>
    </cofactor>
</comment>
<dbReference type="SUPFAM" id="SSF56281">
    <property type="entry name" value="Metallo-hydrolase/oxidoreductase"/>
    <property type="match status" value="1"/>
</dbReference>
<keyword evidence="2" id="KW-0479">Metal-binding</keyword>
<keyword evidence="3" id="KW-0378">Hydrolase</keyword>
<dbReference type="GO" id="GO:0046872">
    <property type="term" value="F:metal ion binding"/>
    <property type="evidence" value="ECO:0007669"/>
    <property type="project" value="UniProtKB-KW"/>
</dbReference>